<evidence type="ECO:0000259" key="2">
    <source>
        <dbReference type="Pfam" id="PF21744"/>
    </source>
</evidence>
<evidence type="ECO:0000313" key="5">
    <source>
        <dbReference type="Proteomes" id="UP000015102"/>
    </source>
</evidence>
<feature type="domain" description="BAHCC1-like Tudor" evidence="2">
    <location>
        <begin position="133"/>
        <end position="206"/>
    </location>
</feature>
<reference evidence="4" key="2">
    <citation type="submission" date="2015-06" db="UniProtKB">
        <authorList>
            <consortium name="EnsemblMetazoa"/>
        </authorList>
    </citation>
    <scope>IDENTIFICATION</scope>
</reference>
<feature type="region of interest" description="Disordered" evidence="1">
    <location>
        <begin position="252"/>
        <end position="306"/>
    </location>
</feature>
<sequence length="1265" mass="141445">MMRNQKLLNDFKFSITKPSAPSEISECSAQKKIKEEKPTTTFMSSCGSLADRFDEKDRKVCKINKKLVLTNEHLYKNKIRVLTHMGGLFYAGYLSPLQPPDVYAVALDGERGNKSHIMSREEVLKDTILEISPTSLEEVKPGTRICAYWSQQYRCLYPGRAAALSESASSPSTSNDSNNFLSVEFDDGDSGRIRLENIRFLMSDYPNIEYDNSPLTTSFAKPKEKEESLEQIQLGLSPSRFSPKSEFLDDIQSVDESKDQEKSYKCVSRKHKAESEEIRKHRKHKKRKKHKKHKKNIYEVVSTTQEGDASNTSILYKNEEQSQDSQNIENTENVIISQALNENEMESIVESTNGNATIPLNEDDDELNSRDNDNSSSYSSIDKVNSVGPTNACANIFFTGNDLSGNSNQDNLHQLTSPNIQNVGRTASSFWQYPSTGSLDSVLQMPLPPAGFQYARDANRGQLLLFPTTPGIGETNSSTYVWPYMHTNTNAIQATSNFLFPPLAAATAATAAAAPQTSPFVPFQIYGSNYLATASTTLHHHTQTHGTRLVAFSATDNKPKNQIQPPPLTPISNNKCTNNPIMKIEDIQLQTTSSHNFGPYQKNIVAPQQQQMSQTSPQITPTGPPPLQAFTNYVEFEKEKIQTMPLQLTNPSQATAIESHTPVLPIPVIQTPVIPSISTQTTIPQSFLPHQIHSNEANENVTVYKQPEMQDVNIQTDTPIMSEEENTLGPDESVFQINNLKQPNLDTNNEVIITSSTVEGESIEETNVTQLQTDNNKIVREEEDHDMLVSEKFDAVPETNSEALEESMLATQQQPPQQQPCEQLGGLKLLCALAEQRIHEEAEGKISPSPPLSPNQYETLQPTSTAQENTTADRDREEFKEKIKKKKRKHSKSKSSKKNKNGSKNHKHNHENEFSSSDEIESDMKSAFKKVQYKFMKHHKCSYSEKHCRAKCNWPDPEEFFKVFESDMRSKLAYLTKQYKKKKRKLNAFNNKIHKKKKQTEQRENDQQTPLKKTNRIFGTIASSENDDAAAVLTSDRDKEENSSPSFKIDNRIPIIFFFRMANHTTLSQDNLVERISSLTTIGPSTSFLVSPSSSAPILEINTNSFHSPHTASTTNTPDNSYIQTQHVQPNAHQHSATSSSSSYTFLQIKREPCQVSEITTSNHHQQEQSSGKTISTGASSSTLTTVVKIESSSPKNQNLGCNVSGSGVSTATVAALEKNNVPVGIAIARKRQQEQSTLPASIQRDCFGIRVGELSKYYNILIKV</sequence>
<feature type="compositionally biased region" description="Basic and acidic residues" evidence="1">
    <location>
        <begin position="871"/>
        <end position="881"/>
    </location>
</feature>
<feature type="compositionally biased region" description="Polar residues" evidence="1">
    <location>
        <begin position="854"/>
        <end position="870"/>
    </location>
</feature>
<feature type="region of interest" description="Disordered" evidence="1">
    <location>
        <begin position="841"/>
        <end position="920"/>
    </location>
</feature>
<accession>T1GWV6</accession>
<feature type="region of interest" description="Disordered" evidence="1">
    <location>
        <begin position="1159"/>
        <end position="1179"/>
    </location>
</feature>
<dbReference type="Proteomes" id="UP000015102">
    <property type="component" value="Unassembled WGS sequence"/>
</dbReference>
<dbReference type="Pfam" id="PF21744">
    <property type="entry name" value="BAHCC1-like_Tudor"/>
    <property type="match status" value="1"/>
</dbReference>
<proteinExistence type="predicted"/>
<feature type="region of interest" description="Disordered" evidence="1">
    <location>
        <begin position="995"/>
        <end position="1016"/>
    </location>
</feature>
<keyword evidence="5" id="KW-1185">Reference proteome</keyword>
<dbReference type="EnsemblMetazoa" id="MESCA008288-RA">
    <property type="protein sequence ID" value="MESCA008288-PA"/>
    <property type="gene ID" value="MESCA008288"/>
</dbReference>
<dbReference type="PANTHER" id="PTHR12505">
    <property type="entry name" value="PHD FINGER TRANSCRIPTION FACTOR"/>
    <property type="match status" value="1"/>
</dbReference>
<feature type="compositionally biased region" description="Basic residues" evidence="1">
    <location>
        <begin position="882"/>
        <end position="909"/>
    </location>
</feature>
<name>T1GWV6_MEGSC</name>
<dbReference type="Pfam" id="PF24912">
    <property type="entry name" value="SH3_TNRC18"/>
    <property type="match status" value="1"/>
</dbReference>
<feature type="compositionally biased region" description="Basic residues" evidence="1">
    <location>
        <begin position="280"/>
        <end position="295"/>
    </location>
</feature>
<feature type="region of interest" description="Disordered" evidence="1">
    <location>
        <begin position="354"/>
        <end position="383"/>
    </location>
</feature>
<dbReference type="InterPro" id="IPR056841">
    <property type="entry name" value="TNRC18_BAHCC1-like_SH3"/>
</dbReference>
<dbReference type="AlphaFoldDB" id="T1GWV6"/>
<feature type="domain" description="TNRC18/BAHCC1-like SH3" evidence="3">
    <location>
        <begin position="76"/>
        <end position="128"/>
    </location>
</feature>
<dbReference type="EMBL" id="CAQQ02197872">
    <property type="status" value="NOT_ANNOTATED_CDS"/>
    <property type="molecule type" value="Genomic_DNA"/>
</dbReference>
<evidence type="ECO:0008006" key="6">
    <source>
        <dbReference type="Google" id="ProtNLM"/>
    </source>
</evidence>
<dbReference type="HOGENOM" id="CLU_264461_0_0_1"/>
<dbReference type="InterPro" id="IPR047419">
    <property type="entry name" value="Tudor_WGE"/>
</dbReference>
<evidence type="ECO:0000256" key="1">
    <source>
        <dbReference type="SAM" id="MobiDB-lite"/>
    </source>
</evidence>
<evidence type="ECO:0000259" key="3">
    <source>
        <dbReference type="Pfam" id="PF24912"/>
    </source>
</evidence>
<dbReference type="PANTHER" id="PTHR12505:SF24">
    <property type="entry name" value="PROTEIN WINGED EYE"/>
    <property type="match status" value="1"/>
</dbReference>
<organism evidence="4 5">
    <name type="scientific">Megaselia scalaris</name>
    <name type="common">Humpbacked fly</name>
    <name type="synonym">Phora scalaris</name>
    <dbReference type="NCBI Taxonomy" id="36166"/>
    <lineage>
        <taxon>Eukaryota</taxon>
        <taxon>Metazoa</taxon>
        <taxon>Ecdysozoa</taxon>
        <taxon>Arthropoda</taxon>
        <taxon>Hexapoda</taxon>
        <taxon>Insecta</taxon>
        <taxon>Pterygota</taxon>
        <taxon>Neoptera</taxon>
        <taxon>Endopterygota</taxon>
        <taxon>Diptera</taxon>
        <taxon>Brachycera</taxon>
        <taxon>Muscomorpha</taxon>
        <taxon>Platypezoidea</taxon>
        <taxon>Phoridae</taxon>
        <taxon>Megaseliini</taxon>
        <taxon>Megaselia</taxon>
    </lineage>
</organism>
<dbReference type="CDD" id="cd20397">
    <property type="entry name" value="Tudor_BAHCC1-like"/>
    <property type="match status" value="1"/>
</dbReference>
<dbReference type="InterPro" id="IPR052429">
    <property type="entry name" value="BAH_domain_protein"/>
</dbReference>
<feature type="compositionally biased region" description="Basic and acidic residues" evidence="1">
    <location>
        <begin position="255"/>
        <end position="264"/>
    </location>
</feature>
<feature type="compositionally biased region" description="Low complexity" evidence="1">
    <location>
        <begin position="374"/>
        <end position="383"/>
    </location>
</feature>
<dbReference type="InterPro" id="IPR048924">
    <property type="entry name" value="BAHCC1-like_Tudor"/>
</dbReference>
<evidence type="ECO:0000313" key="4">
    <source>
        <dbReference type="EnsemblMetazoa" id="MESCA008288-PA"/>
    </source>
</evidence>
<feature type="region of interest" description="Disordered" evidence="1">
    <location>
        <begin position="796"/>
        <end position="821"/>
    </location>
</feature>
<dbReference type="STRING" id="36166.T1GWV6"/>
<protein>
    <recommendedName>
        <fullName evidence="6">BAH domain-containing protein</fullName>
    </recommendedName>
</protein>
<reference evidence="5" key="1">
    <citation type="submission" date="2013-02" db="EMBL/GenBank/DDBJ databases">
        <authorList>
            <person name="Hughes D."/>
        </authorList>
    </citation>
    <scope>NUCLEOTIDE SEQUENCE</scope>
    <source>
        <strain>Durham</strain>
        <strain evidence="5">NC isolate 2 -- Noor lab</strain>
    </source>
</reference>